<dbReference type="InterPro" id="IPR044824">
    <property type="entry name" value="MAIN-like"/>
</dbReference>
<evidence type="ECO:0000259" key="1">
    <source>
        <dbReference type="Pfam" id="PF10536"/>
    </source>
</evidence>
<dbReference type="Proteomes" id="UP000245207">
    <property type="component" value="Unassembled WGS sequence"/>
</dbReference>
<comment type="caution">
    <text evidence="2">The sequence shown here is derived from an EMBL/GenBank/DDBJ whole genome shotgun (WGS) entry which is preliminary data.</text>
</comment>
<evidence type="ECO:0000313" key="2">
    <source>
        <dbReference type="EMBL" id="PWA33841.1"/>
    </source>
</evidence>
<keyword evidence="3" id="KW-1185">Reference proteome</keyword>
<dbReference type="Pfam" id="PF10536">
    <property type="entry name" value="PMD"/>
    <property type="match status" value="1"/>
</dbReference>
<name>A0A2U1KAS7_ARTAN</name>
<keyword evidence="2" id="KW-0808">Transferase</keyword>
<dbReference type="GO" id="GO:0010073">
    <property type="term" value="P:meristem maintenance"/>
    <property type="evidence" value="ECO:0007669"/>
    <property type="project" value="InterPro"/>
</dbReference>
<dbReference type="PANTHER" id="PTHR46033">
    <property type="entry name" value="PROTEIN MAIN-LIKE 2"/>
    <property type="match status" value="1"/>
</dbReference>
<accession>A0A2U1KAS7</accession>
<sequence>MEPLHKATWQKAGIYNAVLNSSYKIIKNQDLILGFAQKWCHEMKTFVFKWGEVGISLEDMMVFGGYPVLGRCVVLDVEDDESKRVVRILYDAMSE</sequence>
<dbReference type="PANTHER" id="PTHR46033:SF80">
    <property type="entry name" value="PROTEIN MAIN-LIKE 2-LIKE"/>
    <property type="match status" value="1"/>
</dbReference>
<keyword evidence="2" id="KW-0032">Aminotransferase</keyword>
<dbReference type="EMBL" id="PKPP01024991">
    <property type="protein sequence ID" value="PWA33841.1"/>
    <property type="molecule type" value="Genomic_DNA"/>
</dbReference>
<organism evidence="2 3">
    <name type="scientific">Artemisia annua</name>
    <name type="common">Sweet wormwood</name>
    <dbReference type="NCBI Taxonomy" id="35608"/>
    <lineage>
        <taxon>Eukaryota</taxon>
        <taxon>Viridiplantae</taxon>
        <taxon>Streptophyta</taxon>
        <taxon>Embryophyta</taxon>
        <taxon>Tracheophyta</taxon>
        <taxon>Spermatophyta</taxon>
        <taxon>Magnoliopsida</taxon>
        <taxon>eudicotyledons</taxon>
        <taxon>Gunneridae</taxon>
        <taxon>Pentapetalae</taxon>
        <taxon>asterids</taxon>
        <taxon>campanulids</taxon>
        <taxon>Asterales</taxon>
        <taxon>Asteraceae</taxon>
        <taxon>Asteroideae</taxon>
        <taxon>Anthemideae</taxon>
        <taxon>Artemisiinae</taxon>
        <taxon>Artemisia</taxon>
    </lineage>
</organism>
<dbReference type="InterPro" id="IPR019557">
    <property type="entry name" value="AminoTfrase-like_pln_mobile"/>
</dbReference>
<proteinExistence type="predicted"/>
<dbReference type="STRING" id="35608.A0A2U1KAS7"/>
<evidence type="ECO:0000313" key="3">
    <source>
        <dbReference type="Proteomes" id="UP000245207"/>
    </source>
</evidence>
<gene>
    <name evidence="2" type="ORF">CTI12_AA624630</name>
</gene>
<dbReference type="OrthoDB" id="1572276at2759"/>
<dbReference type="GO" id="GO:0008483">
    <property type="term" value="F:transaminase activity"/>
    <property type="evidence" value="ECO:0007669"/>
    <property type="project" value="UniProtKB-KW"/>
</dbReference>
<feature type="domain" description="Aminotransferase-like plant mobile" evidence="1">
    <location>
        <begin position="13"/>
        <end position="90"/>
    </location>
</feature>
<protein>
    <submittedName>
        <fullName evidence="2">Aminotransferase-like mobile domain-containing protein</fullName>
    </submittedName>
</protein>
<dbReference type="AlphaFoldDB" id="A0A2U1KAS7"/>
<reference evidence="2 3" key="1">
    <citation type="journal article" date="2018" name="Mol. Plant">
        <title>The genome of Artemisia annua provides insight into the evolution of Asteraceae family and artemisinin biosynthesis.</title>
        <authorList>
            <person name="Shen Q."/>
            <person name="Zhang L."/>
            <person name="Liao Z."/>
            <person name="Wang S."/>
            <person name="Yan T."/>
            <person name="Shi P."/>
            <person name="Liu M."/>
            <person name="Fu X."/>
            <person name="Pan Q."/>
            <person name="Wang Y."/>
            <person name="Lv Z."/>
            <person name="Lu X."/>
            <person name="Zhang F."/>
            <person name="Jiang W."/>
            <person name="Ma Y."/>
            <person name="Chen M."/>
            <person name="Hao X."/>
            <person name="Li L."/>
            <person name="Tang Y."/>
            <person name="Lv G."/>
            <person name="Zhou Y."/>
            <person name="Sun X."/>
            <person name="Brodelius P.E."/>
            <person name="Rose J.K.C."/>
            <person name="Tang K."/>
        </authorList>
    </citation>
    <scope>NUCLEOTIDE SEQUENCE [LARGE SCALE GENOMIC DNA]</scope>
    <source>
        <strain evidence="3">cv. Huhao1</strain>
        <tissue evidence="2">Leaf</tissue>
    </source>
</reference>